<evidence type="ECO:0008006" key="4">
    <source>
        <dbReference type="Google" id="ProtNLM"/>
    </source>
</evidence>
<dbReference type="EMBL" id="DXFT01000046">
    <property type="protein sequence ID" value="HIX02948.1"/>
    <property type="molecule type" value="Genomic_DNA"/>
</dbReference>
<comment type="caution">
    <text evidence="2">The sequence shown here is derived from an EMBL/GenBank/DDBJ whole genome shotgun (WGS) entry which is preliminary data.</text>
</comment>
<name>A0A9D2AAS4_9BACT</name>
<sequence>MKKLVYSLLVLCSAGLLAWACNSMDESVAVTDLEESLDLKSPNGIMLARNAVDLKEFVAKGFGVSCDEFEITNIDYKDAVVGCVAEATCLFLDGRIRLAVLTDWSVTSDGKVAPSTTVRVKSSEETCL</sequence>
<accession>A0A9D2AAS4</accession>
<gene>
    <name evidence="2" type="ORF">H9863_02375</name>
</gene>
<evidence type="ECO:0000256" key="1">
    <source>
        <dbReference type="SAM" id="SignalP"/>
    </source>
</evidence>
<organism evidence="2 3">
    <name type="scientific">Candidatus Odoribacter faecigallinarum</name>
    <dbReference type="NCBI Taxonomy" id="2838706"/>
    <lineage>
        <taxon>Bacteria</taxon>
        <taxon>Pseudomonadati</taxon>
        <taxon>Bacteroidota</taxon>
        <taxon>Bacteroidia</taxon>
        <taxon>Bacteroidales</taxon>
        <taxon>Odoribacteraceae</taxon>
        <taxon>Odoribacter</taxon>
    </lineage>
</organism>
<reference evidence="2" key="1">
    <citation type="journal article" date="2021" name="PeerJ">
        <title>Extensive microbial diversity within the chicken gut microbiome revealed by metagenomics and culture.</title>
        <authorList>
            <person name="Gilroy R."/>
            <person name="Ravi A."/>
            <person name="Getino M."/>
            <person name="Pursley I."/>
            <person name="Horton D.L."/>
            <person name="Alikhan N.F."/>
            <person name="Baker D."/>
            <person name="Gharbi K."/>
            <person name="Hall N."/>
            <person name="Watson M."/>
            <person name="Adriaenssens E.M."/>
            <person name="Foster-Nyarko E."/>
            <person name="Jarju S."/>
            <person name="Secka A."/>
            <person name="Antonio M."/>
            <person name="Oren A."/>
            <person name="Chaudhuri R.R."/>
            <person name="La Ragione R."/>
            <person name="Hildebrand F."/>
            <person name="Pallen M.J."/>
        </authorList>
    </citation>
    <scope>NUCLEOTIDE SEQUENCE</scope>
    <source>
        <strain evidence="2">23274</strain>
    </source>
</reference>
<dbReference type="Proteomes" id="UP000824202">
    <property type="component" value="Unassembled WGS sequence"/>
</dbReference>
<proteinExistence type="predicted"/>
<feature type="chain" id="PRO_5039103822" description="Lipoprotein" evidence="1">
    <location>
        <begin position="19"/>
        <end position="128"/>
    </location>
</feature>
<feature type="non-terminal residue" evidence="2">
    <location>
        <position position="128"/>
    </location>
</feature>
<reference evidence="2" key="2">
    <citation type="submission" date="2021-04" db="EMBL/GenBank/DDBJ databases">
        <authorList>
            <person name="Gilroy R."/>
        </authorList>
    </citation>
    <scope>NUCLEOTIDE SEQUENCE</scope>
    <source>
        <strain evidence="2">23274</strain>
    </source>
</reference>
<feature type="signal peptide" evidence="1">
    <location>
        <begin position="1"/>
        <end position="18"/>
    </location>
</feature>
<dbReference type="AlphaFoldDB" id="A0A9D2AAS4"/>
<protein>
    <recommendedName>
        <fullName evidence="4">Lipoprotein</fullName>
    </recommendedName>
</protein>
<evidence type="ECO:0000313" key="3">
    <source>
        <dbReference type="Proteomes" id="UP000824202"/>
    </source>
</evidence>
<evidence type="ECO:0000313" key="2">
    <source>
        <dbReference type="EMBL" id="HIX02948.1"/>
    </source>
</evidence>
<keyword evidence="1" id="KW-0732">Signal</keyword>